<dbReference type="PANTHER" id="PTHR43292:SF4">
    <property type="entry name" value="ACYL-COA DEHYDROGENASE FADE34"/>
    <property type="match status" value="1"/>
</dbReference>
<sequence length="403" mass="43323">MTTTAPTSHRELVAETARRVVAEHPPASTPRDEFLGACFDAGLAWVHFPHGSGGLGVEAGLQDLADSVLQGAGGPVPFAINPIGYGMAAPTVVEHARPEVAAELLRPLATCEELWCQLFSEPGAGSDLAGLATRAVLDGDTWVVEGQKVWTSLAHRARRALLLARTDPDVPKHRGLTYFVLDMTDPGVEVRPLRQMTGAAEFNEVHLDGARIPDSHRLGEVGQGWRVAMTTLMNERRAIGGGSSRRGSGSIGTALRLWRERPDLRTPTLRDRLTQLFAAADAARLTGERQRVESGDRPVGPEGSIPKLVGAELNQAVYDFCMDLLGVEATLYGSYDPPDGVDDATDETAGAGDVQRAFLRSRANTIEGGTSEVLRNILGERLLGLPGEPRTDTNRPWREVPRG</sequence>
<evidence type="ECO:0000256" key="3">
    <source>
        <dbReference type="ARBA" id="ARBA00022630"/>
    </source>
</evidence>
<dbReference type="InterPro" id="IPR046373">
    <property type="entry name" value="Acyl-CoA_Oxase/DH_mid-dom_sf"/>
</dbReference>
<dbReference type="GO" id="GO:0005886">
    <property type="term" value="C:plasma membrane"/>
    <property type="evidence" value="ECO:0007669"/>
    <property type="project" value="TreeGrafter"/>
</dbReference>
<dbReference type="InterPro" id="IPR036250">
    <property type="entry name" value="AcylCo_DH-like_C"/>
</dbReference>
<dbReference type="SUPFAM" id="SSF47203">
    <property type="entry name" value="Acyl-CoA dehydrogenase C-terminal domain-like"/>
    <property type="match status" value="1"/>
</dbReference>
<dbReference type="InterPro" id="IPR052161">
    <property type="entry name" value="Mycobact_Acyl-CoA_DH"/>
</dbReference>
<accession>A0A1G6JQT4</accession>
<dbReference type="PANTHER" id="PTHR43292">
    <property type="entry name" value="ACYL-COA DEHYDROGENASE"/>
    <property type="match status" value="1"/>
</dbReference>
<dbReference type="GO" id="GO:0016627">
    <property type="term" value="F:oxidoreductase activity, acting on the CH-CH group of donors"/>
    <property type="evidence" value="ECO:0007669"/>
    <property type="project" value="InterPro"/>
</dbReference>
<dbReference type="Pfam" id="PF00441">
    <property type="entry name" value="Acyl-CoA_dh_1"/>
    <property type="match status" value="1"/>
</dbReference>
<feature type="domain" description="Acyl-CoA oxidase/dehydrogenase middle" evidence="8">
    <location>
        <begin position="116"/>
        <end position="208"/>
    </location>
</feature>
<keyword evidence="5 6" id="KW-0560">Oxidoreductase</keyword>
<dbReference type="Proteomes" id="UP000199416">
    <property type="component" value="Unassembled WGS sequence"/>
</dbReference>
<evidence type="ECO:0000256" key="1">
    <source>
        <dbReference type="ARBA" id="ARBA00001974"/>
    </source>
</evidence>
<reference evidence="10" key="1">
    <citation type="submission" date="2016-10" db="EMBL/GenBank/DDBJ databases">
        <authorList>
            <person name="Varghese N."/>
            <person name="Submissions S."/>
        </authorList>
    </citation>
    <scope>NUCLEOTIDE SEQUENCE [LARGE SCALE GENOMIC DNA]</scope>
    <source>
        <strain evidence="10">DSM 45421</strain>
    </source>
</reference>
<dbReference type="InterPro" id="IPR009100">
    <property type="entry name" value="AcylCoA_DH/oxidase_NM_dom_sf"/>
</dbReference>
<dbReference type="Pfam" id="PF02770">
    <property type="entry name" value="Acyl-CoA_dh_M"/>
    <property type="match status" value="1"/>
</dbReference>
<evidence type="ECO:0000256" key="2">
    <source>
        <dbReference type="ARBA" id="ARBA00009347"/>
    </source>
</evidence>
<keyword evidence="10" id="KW-1185">Reference proteome</keyword>
<dbReference type="EMBL" id="FMZF01000001">
    <property type="protein sequence ID" value="SDC21057.1"/>
    <property type="molecule type" value="Genomic_DNA"/>
</dbReference>
<evidence type="ECO:0000256" key="5">
    <source>
        <dbReference type="ARBA" id="ARBA00023002"/>
    </source>
</evidence>
<comment type="cofactor">
    <cofactor evidence="1 6">
        <name>FAD</name>
        <dbReference type="ChEBI" id="CHEBI:57692"/>
    </cofactor>
</comment>
<dbReference type="InterPro" id="IPR006091">
    <property type="entry name" value="Acyl-CoA_Oxase/DH_mid-dom"/>
</dbReference>
<dbReference type="Gene3D" id="1.20.140.10">
    <property type="entry name" value="Butyryl-CoA Dehydrogenase, subunit A, domain 3"/>
    <property type="match status" value="1"/>
</dbReference>
<feature type="domain" description="Acyl-CoA dehydrogenase/oxidase C-terminal" evidence="7">
    <location>
        <begin position="222"/>
        <end position="383"/>
    </location>
</feature>
<protein>
    <submittedName>
        <fullName evidence="9">Acyl-CoA dehydrogenase</fullName>
    </submittedName>
</protein>
<dbReference type="FunFam" id="2.40.110.10:FF:000011">
    <property type="entry name" value="Acyl-CoA dehydrogenase FadE34"/>
    <property type="match status" value="1"/>
</dbReference>
<dbReference type="RefSeq" id="WP_091363525.1">
    <property type="nucleotide sequence ID" value="NZ_FMZF01000001.1"/>
</dbReference>
<gene>
    <name evidence="9" type="ORF">SAMN05660690_0932</name>
</gene>
<evidence type="ECO:0000256" key="6">
    <source>
        <dbReference type="RuleBase" id="RU362125"/>
    </source>
</evidence>
<evidence type="ECO:0000313" key="9">
    <source>
        <dbReference type="EMBL" id="SDC21057.1"/>
    </source>
</evidence>
<dbReference type="OrthoDB" id="3778631at2"/>
<dbReference type="SUPFAM" id="SSF56645">
    <property type="entry name" value="Acyl-CoA dehydrogenase NM domain-like"/>
    <property type="match status" value="1"/>
</dbReference>
<keyword evidence="3 6" id="KW-0285">Flavoprotein</keyword>
<dbReference type="GO" id="GO:0050660">
    <property type="term" value="F:flavin adenine dinucleotide binding"/>
    <property type="evidence" value="ECO:0007669"/>
    <property type="project" value="InterPro"/>
</dbReference>
<evidence type="ECO:0000259" key="8">
    <source>
        <dbReference type="Pfam" id="PF02770"/>
    </source>
</evidence>
<organism evidence="9 10">
    <name type="scientific">Geodermatophilus telluris</name>
    <dbReference type="NCBI Taxonomy" id="1190417"/>
    <lineage>
        <taxon>Bacteria</taxon>
        <taxon>Bacillati</taxon>
        <taxon>Actinomycetota</taxon>
        <taxon>Actinomycetes</taxon>
        <taxon>Geodermatophilales</taxon>
        <taxon>Geodermatophilaceae</taxon>
        <taxon>Geodermatophilus</taxon>
    </lineage>
</organism>
<dbReference type="STRING" id="1190417.SAMN05660690_0932"/>
<comment type="similarity">
    <text evidence="2 6">Belongs to the acyl-CoA dehydrogenase family.</text>
</comment>
<evidence type="ECO:0000313" key="10">
    <source>
        <dbReference type="Proteomes" id="UP000199416"/>
    </source>
</evidence>
<keyword evidence="4 6" id="KW-0274">FAD</keyword>
<dbReference type="Gene3D" id="1.10.540.10">
    <property type="entry name" value="Acyl-CoA dehydrogenase/oxidase, N-terminal domain"/>
    <property type="match status" value="1"/>
</dbReference>
<evidence type="ECO:0000259" key="7">
    <source>
        <dbReference type="Pfam" id="PF00441"/>
    </source>
</evidence>
<dbReference type="InterPro" id="IPR037069">
    <property type="entry name" value="AcylCoA_DH/ox_N_sf"/>
</dbReference>
<proteinExistence type="inferred from homology"/>
<dbReference type="InterPro" id="IPR009075">
    <property type="entry name" value="AcylCo_DH/oxidase_C"/>
</dbReference>
<name>A0A1G6JQT4_9ACTN</name>
<evidence type="ECO:0000256" key="4">
    <source>
        <dbReference type="ARBA" id="ARBA00022827"/>
    </source>
</evidence>
<dbReference type="AlphaFoldDB" id="A0A1G6JQT4"/>
<dbReference type="Gene3D" id="2.40.110.10">
    <property type="entry name" value="Butyryl-CoA Dehydrogenase, subunit A, domain 2"/>
    <property type="match status" value="1"/>
</dbReference>